<evidence type="ECO:0000313" key="4">
    <source>
        <dbReference type="Proteomes" id="UP000179807"/>
    </source>
</evidence>
<dbReference type="SUPFAM" id="SSF55785">
    <property type="entry name" value="PYP-like sensor domain (PAS domain)"/>
    <property type="match status" value="1"/>
</dbReference>
<reference evidence="3" key="1">
    <citation type="submission" date="2016-10" db="EMBL/GenBank/DDBJ databases">
        <authorList>
            <person name="Benchimol M."/>
            <person name="Almeida L.G."/>
            <person name="Vasconcelos A.T."/>
            <person name="Perreira-Neves A."/>
            <person name="Rosa I.A."/>
            <person name="Tasca T."/>
            <person name="Bogo M.R."/>
            <person name="de Souza W."/>
        </authorList>
    </citation>
    <scope>NUCLEOTIDE SEQUENCE [LARGE SCALE GENOMIC DNA]</scope>
    <source>
        <strain evidence="3">K</strain>
    </source>
</reference>
<dbReference type="InterPro" id="IPR013767">
    <property type="entry name" value="PAS_fold"/>
</dbReference>
<dbReference type="Proteomes" id="UP000179807">
    <property type="component" value="Unassembled WGS sequence"/>
</dbReference>
<proteinExistence type="predicted"/>
<dbReference type="GeneID" id="94842271"/>
<dbReference type="Gene3D" id="3.30.450.20">
    <property type="entry name" value="PAS domain"/>
    <property type="match status" value="1"/>
</dbReference>
<name>A0A1J4JSR5_9EUKA</name>
<dbReference type="InterPro" id="IPR035965">
    <property type="entry name" value="PAS-like_dom_sf"/>
</dbReference>
<gene>
    <name evidence="3" type="ORF">TRFO_30821</name>
</gene>
<feature type="transmembrane region" description="Helical" evidence="1">
    <location>
        <begin position="273"/>
        <end position="296"/>
    </location>
</feature>
<protein>
    <recommendedName>
        <fullName evidence="2">PAS fold domain-containing protein</fullName>
    </recommendedName>
</protein>
<feature type="transmembrane region" description="Helical" evidence="1">
    <location>
        <begin position="239"/>
        <end position="261"/>
    </location>
</feature>
<feature type="transmembrane region" description="Helical" evidence="1">
    <location>
        <begin position="815"/>
        <end position="838"/>
    </location>
</feature>
<keyword evidence="4" id="KW-1185">Reference proteome</keyword>
<feature type="domain" description="PAS fold" evidence="2">
    <location>
        <begin position="1147"/>
        <end position="1239"/>
    </location>
</feature>
<comment type="caution">
    <text evidence="3">The sequence shown here is derived from an EMBL/GenBank/DDBJ whole genome shotgun (WGS) entry which is preliminary data.</text>
</comment>
<accession>A0A1J4JSR5</accession>
<feature type="transmembrane region" description="Helical" evidence="1">
    <location>
        <begin position="878"/>
        <end position="903"/>
    </location>
</feature>
<evidence type="ECO:0000256" key="1">
    <source>
        <dbReference type="SAM" id="Phobius"/>
    </source>
</evidence>
<dbReference type="CDD" id="cd00130">
    <property type="entry name" value="PAS"/>
    <property type="match status" value="1"/>
</dbReference>
<keyword evidence="1" id="KW-0472">Membrane</keyword>
<feature type="transmembrane region" description="Helical" evidence="1">
    <location>
        <begin position="302"/>
        <end position="323"/>
    </location>
</feature>
<organism evidence="3 4">
    <name type="scientific">Tritrichomonas foetus</name>
    <dbReference type="NCBI Taxonomy" id="1144522"/>
    <lineage>
        <taxon>Eukaryota</taxon>
        <taxon>Metamonada</taxon>
        <taxon>Parabasalia</taxon>
        <taxon>Tritrichomonadida</taxon>
        <taxon>Tritrichomonadidae</taxon>
        <taxon>Tritrichomonas</taxon>
    </lineage>
</organism>
<keyword evidence="1" id="KW-1133">Transmembrane helix</keyword>
<feature type="transmembrane region" description="Helical" evidence="1">
    <location>
        <begin position="586"/>
        <end position="609"/>
    </location>
</feature>
<dbReference type="Pfam" id="PF00989">
    <property type="entry name" value="PAS"/>
    <property type="match status" value="1"/>
</dbReference>
<dbReference type="VEuPathDB" id="TrichDB:TRFO_30821"/>
<dbReference type="NCBIfam" id="TIGR00229">
    <property type="entry name" value="sensory_box"/>
    <property type="match status" value="1"/>
</dbReference>
<dbReference type="RefSeq" id="XP_068355303.1">
    <property type="nucleotide sequence ID" value="XM_068507567.1"/>
</dbReference>
<evidence type="ECO:0000259" key="2">
    <source>
        <dbReference type="Pfam" id="PF00989"/>
    </source>
</evidence>
<evidence type="ECO:0000313" key="3">
    <source>
        <dbReference type="EMBL" id="OHT02167.1"/>
    </source>
</evidence>
<sequence length="1485" mass="172969">MNDVKIMIPPDPQKLSIRNENVLDFRKSFFFFAHLLQTSPSLVWLSKFVIIFTHFQIFMATFTPAIVDQTIKGKTDFLTQVYYFFEHFSLSKVTLETYSYLIFTNIVVFFFLLSFVLIIFWAYCAGYRLPRSLSSIRGLLIIFSPITAYVPIVVHLCFTIREISTDISSNLNITCTIIFSIILIIGYYSLTEWASPLLLQTPLLSMGHIPSRLLPDLTHVKYSLIYTTLMAFSLAAETLHSFMFGIVFSCIFGLYQLFSIWKAPYSSIFDTSITLSISLSMIFNPLIYLITYFGIIFNNASYFATCVVVFFIFTVTMYLLCLFRQAKILARIHSNKFEKAVGRELFVYVQTALLYGGMNPHLLHHVKSVYEKESTNDLLIIYCYCIILNSCDIETKVIDQTLTALTQVKSLSWPKQFIAFELYRSFAQTMTLPIAIPKIGKVESLINKYTKLQEKFWDVMIAGNVNEGVNCIHKMKHTFMKASRIYEQLKQFYRYHPKIILLEINFFMTRRKHLHSDMPAIVPANITCDIQQRYSRFIKQQQMSYDMRRKEDNTTTTLSDTTDSRTMTQISNNLHKFLEKPLPLKFLFSAIFYFMLFAAVFSILSYPVFDMLDEIRFISLIPKAFDQMRQISLQWAILNIALKHISNCTEFIYYDCDEIFEAMGVPFREPEGIQCMTIKDITDRLGETAIDTHKKLESFSNAMTTFRESDIIEKLYTSWYDPQVYLLPFENETNLMRDTKIDLRSSLILYLSQIMQMNPDKESDKCYNTYANFTRSSQDMFFNISTSMQIQLGISLQKYKAYIDDMRKNTVSRPWYLYVVIAIIIFISICFSFLLNVLKEHHIYLMLKRHFRPLKNPYTDQDFETLEKPDKFHFKAKYWVTSAYTILIHFIFLLQFFFIYQLIIEKYGDIMNECEAIIEIGNLTQHVSLEIISLLRYYDDRENEILIANLHDIESKMIDALSVMTIAISPLNIRQLWNSDPVLVESERCTKIGDSNFSIHDIESCWPLSRQISVFLFYALTSARNSTTDSRLFRNIQHLYMTHLMDDFNAIAQEFDNFSILTCCELTLFCMIEIGFYIILLLCIIFLESWRILEFSSMSQQISRLFQVLQPKFIASHQCLMDYIIESEETENKKTVARSFFSVYDDAGLSVIVITERMMIVAFTRGVQTLFGYRAEQLIGQPLSILIPKAMSNNVSHNSMSFYQQLTNIRKRQADPVFTRDLLGRSSDGSEVQLHVRASLAEIDDLDFFVVECKSMTDYFYYDMLIQKHKEIFDFTLHSSFPISLFNEMNDEDKYTTMHFNDYILTYVTSPRPEDYSAMNVGMDLSEIKEKVEIVVSYLNGNSNAIVLDVSCSHACILFVDNSGNEDMLFEVAWEFLVRYFNVDQSMNSGLMFKGNDVDVALFAPPQVPSEMARQGFSIEDAKQFIPTMTIEPYAPIFHDIPALIELLKPNKIIITSNLEQYNDETTYSKMSCDLPYELALMDIE</sequence>
<feature type="transmembrane region" description="Helical" evidence="1">
    <location>
        <begin position="100"/>
        <end position="123"/>
    </location>
</feature>
<dbReference type="EMBL" id="MLAK01000879">
    <property type="protein sequence ID" value="OHT02167.1"/>
    <property type="molecule type" value="Genomic_DNA"/>
</dbReference>
<dbReference type="GO" id="GO:0006355">
    <property type="term" value="P:regulation of DNA-templated transcription"/>
    <property type="evidence" value="ECO:0007669"/>
    <property type="project" value="InterPro"/>
</dbReference>
<keyword evidence="1" id="KW-0812">Transmembrane</keyword>
<feature type="transmembrane region" description="Helical" evidence="1">
    <location>
        <begin position="135"/>
        <end position="158"/>
    </location>
</feature>
<dbReference type="InterPro" id="IPR000014">
    <property type="entry name" value="PAS"/>
</dbReference>
<feature type="transmembrane region" description="Helical" evidence="1">
    <location>
        <begin position="1066"/>
        <end position="1087"/>
    </location>
</feature>
<feature type="transmembrane region" description="Helical" evidence="1">
    <location>
        <begin position="170"/>
        <end position="190"/>
    </location>
</feature>